<evidence type="ECO:0000256" key="2">
    <source>
        <dbReference type="ARBA" id="ARBA00008307"/>
    </source>
</evidence>
<dbReference type="Proteomes" id="UP001159427">
    <property type="component" value="Unassembled WGS sequence"/>
</dbReference>
<comment type="cofactor">
    <cofactor evidence="1">
        <name>Mg(2+)</name>
        <dbReference type="ChEBI" id="CHEBI:18420"/>
    </cofactor>
</comment>
<comment type="similarity">
    <text evidence="2">Belongs to the mab-21 family.</text>
</comment>
<comment type="caution">
    <text evidence="3">The sequence shown here is derived from an EMBL/GenBank/DDBJ whole genome shotgun (WGS) entry which is preliminary data.</text>
</comment>
<protein>
    <submittedName>
        <fullName evidence="3">Uncharacterized protein</fullName>
    </submittedName>
</protein>
<gene>
    <name evidence="3" type="ORF">PEVE_00013414</name>
</gene>
<dbReference type="Gene3D" id="1.10.1410.40">
    <property type="match status" value="1"/>
</dbReference>
<dbReference type="EMBL" id="CALNXI010000002">
    <property type="protein sequence ID" value="CAH3013678.1"/>
    <property type="molecule type" value="Genomic_DNA"/>
</dbReference>
<name>A0ABN8LCQ5_9CNID</name>
<proteinExistence type="inferred from homology"/>
<evidence type="ECO:0000256" key="1">
    <source>
        <dbReference type="ARBA" id="ARBA00001946"/>
    </source>
</evidence>
<reference evidence="3 4" key="1">
    <citation type="submission" date="2022-05" db="EMBL/GenBank/DDBJ databases">
        <authorList>
            <consortium name="Genoscope - CEA"/>
            <person name="William W."/>
        </authorList>
    </citation>
    <scope>NUCLEOTIDE SEQUENCE [LARGE SCALE GENOMIC DNA]</scope>
</reference>
<accession>A0ABN8LCQ5</accession>
<keyword evidence="4" id="KW-1185">Reference proteome</keyword>
<sequence length="547" mass="62630">MTTLMLAAAAAEAVDSSSGSSYRGMPFSNYYFSHISVMYKRFTKELIDDIEVDMESEEVKEICEAVTLLITKLLNHVEESMPFLKSSDVLRCGSMAEGTRIWKFTDDNEKTVLEFDFLSVLEKTGANDFAADNSCHGFMNITQETAIFPNNYQNLSHEVGAVGRLNANMVSFMFKTELMKAVGKLCSCLKCDIGVLPTGDYIFGNITETSEYSEECSECQIHLKTGTLAIATGGNFHPLQWGSSMVFSWKRKVLDGMKYPCEKSRQKPKIDNDIIILVDFLPAIEVTKQGVSPKEHLCYLVPKICKHEHNTCWKISHCRKEVGELVSTNHLHRQCYMVLKFIQDYIDCELKGIPESPKTYMIKSAVIFHIQSCKKEDSSIESCLLEIIDFLTDAFENEFLPHLVLGFNLLDKYQDPALPPEDQLWTGNRNTVMSKCWGFLGHVFRNLDSIVAVGFDFDTIQTILKFITLEYGVCWGKTDFRDLYLPEESYFLELLKKIGRGDFPSKSEVKSVRQKKDKYQKERYQGRNRSLHYMCMLRCRKVRQDLL</sequence>
<organism evidence="3 4">
    <name type="scientific">Porites evermanni</name>
    <dbReference type="NCBI Taxonomy" id="104178"/>
    <lineage>
        <taxon>Eukaryota</taxon>
        <taxon>Metazoa</taxon>
        <taxon>Cnidaria</taxon>
        <taxon>Anthozoa</taxon>
        <taxon>Hexacorallia</taxon>
        <taxon>Scleractinia</taxon>
        <taxon>Fungiina</taxon>
        <taxon>Poritidae</taxon>
        <taxon>Porites</taxon>
    </lineage>
</organism>
<evidence type="ECO:0000313" key="4">
    <source>
        <dbReference type="Proteomes" id="UP001159427"/>
    </source>
</evidence>
<dbReference type="PANTHER" id="PTHR10656:SF42">
    <property type="entry name" value="CYCLIC GMP-AMP SYNTHASE-LIKE PROTEIN-RELATED"/>
    <property type="match status" value="1"/>
</dbReference>
<dbReference type="PANTHER" id="PTHR10656">
    <property type="entry name" value="CELL FATE DETERMINING PROTEIN MAB21-RELATED"/>
    <property type="match status" value="1"/>
</dbReference>
<feature type="non-terminal residue" evidence="3">
    <location>
        <position position="547"/>
    </location>
</feature>
<evidence type="ECO:0000313" key="3">
    <source>
        <dbReference type="EMBL" id="CAH3013678.1"/>
    </source>
</evidence>